<dbReference type="Pfam" id="PF05782">
    <property type="entry name" value="ECM1"/>
    <property type="match status" value="1"/>
</dbReference>
<comment type="subcellular location">
    <subcellularLocation>
        <location evidence="1">Secreted</location>
    </subcellularLocation>
</comment>
<dbReference type="AlphaFoldDB" id="A0A9Q1HX19"/>
<name>A0A9Q1HX19_CONCO</name>
<dbReference type="InterPro" id="IPR008605">
    <property type="entry name" value="ECM1"/>
</dbReference>
<evidence type="ECO:0000256" key="1">
    <source>
        <dbReference type="ARBA" id="ARBA00004613"/>
    </source>
</evidence>
<dbReference type="GO" id="GO:0007165">
    <property type="term" value="P:signal transduction"/>
    <property type="evidence" value="ECO:0007669"/>
    <property type="project" value="InterPro"/>
</dbReference>
<keyword evidence="4" id="KW-0732">Signal</keyword>
<keyword evidence="2" id="KW-0964">Secreted</keyword>
<reference evidence="5" key="1">
    <citation type="journal article" date="2023" name="Science">
        <title>Genome structures resolve the early diversification of teleost fishes.</title>
        <authorList>
            <person name="Parey E."/>
            <person name="Louis A."/>
            <person name="Montfort J."/>
            <person name="Bouchez O."/>
            <person name="Roques C."/>
            <person name="Iampietro C."/>
            <person name="Lluch J."/>
            <person name="Castinel A."/>
            <person name="Donnadieu C."/>
            <person name="Desvignes T."/>
            <person name="Floi Bucao C."/>
            <person name="Jouanno E."/>
            <person name="Wen M."/>
            <person name="Mejri S."/>
            <person name="Dirks R."/>
            <person name="Jansen H."/>
            <person name="Henkel C."/>
            <person name="Chen W.J."/>
            <person name="Zahm M."/>
            <person name="Cabau C."/>
            <person name="Klopp C."/>
            <person name="Thompson A.W."/>
            <person name="Robinson-Rechavi M."/>
            <person name="Braasch I."/>
            <person name="Lecointre G."/>
            <person name="Bobe J."/>
            <person name="Postlethwait J.H."/>
            <person name="Berthelot C."/>
            <person name="Roest Crollius H."/>
            <person name="Guiguen Y."/>
        </authorList>
    </citation>
    <scope>NUCLEOTIDE SEQUENCE</scope>
    <source>
        <strain evidence="5">Concon-B</strain>
    </source>
</reference>
<protein>
    <recommendedName>
        <fullName evidence="7">Extracellular matrix protein 1-like</fullName>
    </recommendedName>
</protein>
<keyword evidence="6" id="KW-1185">Reference proteome</keyword>
<evidence type="ECO:0000313" key="6">
    <source>
        <dbReference type="Proteomes" id="UP001152803"/>
    </source>
</evidence>
<gene>
    <name evidence="5" type="ORF">COCON_G00129930</name>
</gene>
<feature type="signal peptide" evidence="4">
    <location>
        <begin position="1"/>
        <end position="24"/>
    </location>
</feature>
<sequence>MGFLGHLRGLWALIILLFCVPSHGQSPPLQGTTYVLFPPGQPVSTNLEAICKRGFLRPRYDHNDLPSPGYSYLRRQATGVNSLESLFQGCCKSYGSQEDALTLKCALGVWESAMSSYCEQEFMVKTRAYHCCTKEEMFGCFALWAPNPAYLYPPPKIQA</sequence>
<evidence type="ECO:0000256" key="4">
    <source>
        <dbReference type="SAM" id="SignalP"/>
    </source>
</evidence>
<dbReference type="PANTHER" id="PTHR16776:SF3">
    <property type="entry name" value="EXTRACELLULAR MATRIX PROTEIN 1"/>
    <property type="match status" value="1"/>
</dbReference>
<dbReference type="InterPro" id="IPR020858">
    <property type="entry name" value="Serum_albumin-like"/>
</dbReference>
<keyword evidence="3" id="KW-0677">Repeat</keyword>
<dbReference type="Gene3D" id="1.10.246.10">
    <property type="match status" value="1"/>
</dbReference>
<dbReference type="GO" id="GO:0005615">
    <property type="term" value="C:extracellular space"/>
    <property type="evidence" value="ECO:0007669"/>
    <property type="project" value="InterPro"/>
</dbReference>
<dbReference type="EMBL" id="JAFJMO010000009">
    <property type="protein sequence ID" value="KAJ8267821.1"/>
    <property type="molecule type" value="Genomic_DNA"/>
</dbReference>
<feature type="chain" id="PRO_5040237821" description="Extracellular matrix protein 1-like" evidence="4">
    <location>
        <begin position="25"/>
        <end position="159"/>
    </location>
</feature>
<dbReference type="PANTHER" id="PTHR16776">
    <property type="entry name" value="EXTRACELLULAR MATRIX PROTEIN 1"/>
    <property type="match status" value="1"/>
</dbReference>
<dbReference type="GO" id="GO:0030500">
    <property type="term" value="P:regulation of bone mineralization"/>
    <property type="evidence" value="ECO:0007669"/>
    <property type="project" value="TreeGrafter"/>
</dbReference>
<evidence type="ECO:0000313" key="5">
    <source>
        <dbReference type="EMBL" id="KAJ8267821.1"/>
    </source>
</evidence>
<dbReference type="Proteomes" id="UP001152803">
    <property type="component" value="Unassembled WGS sequence"/>
</dbReference>
<comment type="caution">
    <text evidence="5">The sequence shown here is derived from an EMBL/GenBank/DDBJ whole genome shotgun (WGS) entry which is preliminary data.</text>
</comment>
<proteinExistence type="predicted"/>
<dbReference type="SUPFAM" id="SSF48552">
    <property type="entry name" value="Serum albumin-like"/>
    <property type="match status" value="1"/>
</dbReference>
<organism evidence="5 6">
    <name type="scientific">Conger conger</name>
    <name type="common">Conger eel</name>
    <name type="synonym">Muraena conger</name>
    <dbReference type="NCBI Taxonomy" id="82655"/>
    <lineage>
        <taxon>Eukaryota</taxon>
        <taxon>Metazoa</taxon>
        <taxon>Chordata</taxon>
        <taxon>Craniata</taxon>
        <taxon>Vertebrata</taxon>
        <taxon>Euteleostomi</taxon>
        <taxon>Actinopterygii</taxon>
        <taxon>Neopterygii</taxon>
        <taxon>Teleostei</taxon>
        <taxon>Anguilliformes</taxon>
        <taxon>Congridae</taxon>
        <taxon>Conger</taxon>
    </lineage>
</organism>
<dbReference type="OrthoDB" id="9889855at2759"/>
<evidence type="ECO:0008006" key="7">
    <source>
        <dbReference type="Google" id="ProtNLM"/>
    </source>
</evidence>
<evidence type="ECO:0000256" key="2">
    <source>
        <dbReference type="ARBA" id="ARBA00022525"/>
    </source>
</evidence>
<evidence type="ECO:0000256" key="3">
    <source>
        <dbReference type="ARBA" id="ARBA00022737"/>
    </source>
</evidence>
<accession>A0A9Q1HX19</accession>